<evidence type="ECO:0000313" key="3">
    <source>
        <dbReference type="EMBL" id="MBO8474279.1"/>
    </source>
</evidence>
<evidence type="ECO:0000259" key="2">
    <source>
        <dbReference type="SMART" id="SM00014"/>
    </source>
</evidence>
<sequence length="194" mass="21791">MALEDIILLDQNITLAINSLNSPLTDRIWLFFSNTQVWFPMYAIIAGCCFWRLGWKRGIAATVALALMVLCCDQTANLFKDGVQRFRPCHTEYMIENGLHMLSSGSLYGFFSGHAANSFGFAWSSLLLFRMDKRLKYRGYAAWIFSWAILVSFSRVFVGMHFFGDILAGAVAGSIIGSAIALLARYVCKRWIAA</sequence>
<feature type="transmembrane region" description="Helical" evidence="1">
    <location>
        <begin position="166"/>
        <end position="188"/>
    </location>
</feature>
<keyword evidence="1" id="KW-0812">Transmembrane</keyword>
<reference evidence="3" key="1">
    <citation type="submission" date="2020-10" db="EMBL/GenBank/DDBJ databases">
        <authorList>
            <person name="Gilroy R."/>
        </authorList>
    </citation>
    <scope>NUCLEOTIDE SEQUENCE</scope>
    <source>
        <strain evidence="3">B1-13419</strain>
    </source>
</reference>
<feature type="domain" description="Phosphatidic acid phosphatase type 2/haloperoxidase" evidence="2">
    <location>
        <begin position="61"/>
        <end position="181"/>
    </location>
</feature>
<evidence type="ECO:0000313" key="4">
    <source>
        <dbReference type="Proteomes" id="UP000823757"/>
    </source>
</evidence>
<feature type="transmembrane region" description="Helical" evidence="1">
    <location>
        <begin position="28"/>
        <end position="51"/>
    </location>
</feature>
<proteinExistence type="predicted"/>
<feature type="transmembrane region" description="Helical" evidence="1">
    <location>
        <begin position="58"/>
        <end position="76"/>
    </location>
</feature>
<dbReference type="Proteomes" id="UP000823757">
    <property type="component" value="Unassembled WGS sequence"/>
</dbReference>
<dbReference type="SMART" id="SM00014">
    <property type="entry name" value="acidPPc"/>
    <property type="match status" value="1"/>
</dbReference>
<feature type="transmembrane region" description="Helical" evidence="1">
    <location>
        <begin position="140"/>
        <end position="160"/>
    </location>
</feature>
<dbReference type="AlphaFoldDB" id="A0A9D9IM64"/>
<name>A0A9D9IM64_9BACT</name>
<reference evidence="3" key="2">
    <citation type="journal article" date="2021" name="PeerJ">
        <title>Extensive microbial diversity within the chicken gut microbiome revealed by metagenomics and culture.</title>
        <authorList>
            <person name="Gilroy R."/>
            <person name="Ravi A."/>
            <person name="Getino M."/>
            <person name="Pursley I."/>
            <person name="Horton D.L."/>
            <person name="Alikhan N.F."/>
            <person name="Baker D."/>
            <person name="Gharbi K."/>
            <person name="Hall N."/>
            <person name="Watson M."/>
            <person name="Adriaenssens E.M."/>
            <person name="Foster-Nyarko E."/>
            <person name="Jarju S."/>
            <person name="Secka A."/>
            <person name="Antonio M."/>
            <person name="Oren A."/>
            <person name="Chaudhuri R.R."/>
            <person name="La Ragione R."/>
            <person name="Hildebrand F."/>
            <person name="Pallen M.J."/>
        </authorList>
    </citation>
    <scope>NUCLEOTIDE SEQUENCE</scope>
    <source>
        <strain evidence="3">B1-13419</strain>
    </source>
</reference>
<gene>
    <name evidence="3" type="ORF">IAB91_03180</name>
</gene>
<dbReference type="InterPro" id="IPR000326">
    <property type="entry name" value="PAP2/HPO"/>
</dbReference>
<keyword evidence="1" id="KW-1133">Transmembrane helix</keyword>
<comment type="caution">
    <text evidence="3">The sequence shown here is derived from an EMBL/GenBank/DDBJ whole genome shotgun (WGS) entry which is preliminary data.</text>
</comment>
<keyword evidence="1" id="KW-0472">Membrane</keyword>
<dbReference type="SUPFAM" id="SSF48317">
    <property type="entry name" value="Acid phosphatase/Vanadium-dependent haloperoxidase"/>
    <property type="match status" value="1"/>
</dbReference>
<protein>
    <submittedName>
        <fullName evidence="3">Phosphatase PAP2 family protein</fullName>
    </submittedName>
</protein>
<dbReference type="PANTHER" id="PTHR14969">
    <property type="entry name" value="SPHINGOSINE-1-PHOSPHATE PHOSPHOHYDROLASE"/>
    <property type="match status" value="1"/>
</dbReference>
<organism evidence="3 4">
    <name type="scientific">Candidatus Cryptobacteroides faecigallinarum</name>
    <dbReference type="NCBI Taxonomy" id="2840763"/>
    <lineage>
        <taxon>Bacteria</taxon>
        <taxon>Pseudomonadati</taxon>
        <taxon>Bacteroidota</taxon>
        <taxon>Bacteroidia</taxon>
        <taxon>Bacteroidales</taxon>
        <taxon>Candidatus Cryptobacteroides</taxon>
    </lineage>
</organism>
<accession>A0A9D9IM64</accession>
<dbReference type="InterPro" id="IPR036938">
    <property type="entry name" value="PAP2/HPO_sf"/>
</dbReference>
<feature type="transmembrane region" description="Helical" evidence="1">
    <location>
        <begin position="107"/>
        <end position="128"/>
    </location>
</feature>
<evidence type="ECO:0000256" key="1">
    <source>
        <dbReference type="SAM" id="Phobius"/>
    </source>
</evidence>
<dbReference type="Pfam" id="PF01569">
    <property type="entry name" value="PAP2"/>
    <property type="match status" value="1"/>
</dbReference>
<dbReference type="EMBL" id="JADIMD010000044">
    <property type="protein sequence ID" value="MBO8474279.1"/>
    <property type="molecule type" value="Genomic_DNA"/>
</dbReference>
<dbReference type="Gene3D" id="1.20.144.10">
    <property type="entry name" value="Phosphatidic acid phosphatase type 2/haloperoxidase"/>
    <property type="match status" value="1"/>
</dbReference>
<dbReference type="PANTHER" id="PTHR14969:SF13">
    <property type="entry name" value="AT30094P"/>
    <property type="match status" value="1"/>
</dbReference>